<feature type="domain" description="Cadherin-like beta-sandwich-like" evidence="1">
    <location>
        <begin position="441"/>
        <end position="532"/>
    </location>
</feature>
<dbReference type="KEGG" id="muh:HYN43_012915"/>
<accession>A0A494VLI7</accession>
<dbReference type="InterPro" id="IPR036116">
    <property type="entry name" value="FN3_sf"/>
</dbReference>
<dbReference type="Pfam" id="PF12733">
    <property type="entry name" value="Cadherin-like"/>
    <property type="match status" value="10"/>
</dbReference>
<dbReference type="Gene3D" id="2.120.10.30">
    <property type="entry name" value="TolB, C-terminal domain"/>
    <property type="match status" value="1"/>
</dbReference>
<feature type="domain" description="Cadherin-like beta-sandwich-like" evidence="1">
    <location>
        <begin position="1263"/>
        <end position="1350"/>
    </location>
</feature>
<dbReference type="SUPFAM" id="SSF49265">
    <property type="entry name" value="Fibronectin type III"/>
    <property type="match status" value="1"/>
</dbReference>
<organism evidence="3 4">
    <name type="scientific">Mucilaginibacter celer</name>
    <dbReference type="NCBI Taxonomy" id="2305508"/>
    <lineage>
        <taxon>Bacteria</taxon>
        <taxon>Pseudomonadati</taxon>
        <taxon>Bacteroidota</taxon>
        <taxon>Sphingobacteriia</taxon>
        <taxon>Sphingobacteriales</taxon>
        <taxon>Sphingobacteriaceae</taxon>
        <taxon>Mucilaginibacter</taxon>
    </lineage>
</organism>
<feature type="domain" description="Cadherin-like beta-sandwich-like" evidence="1">
    <location>
        <begin position="1988"/>
        <end position="2057"/>
    </location>
</feature>
<dbReference type="SUPFAM" id="SSF63825">
    <property type="entry name" value="YWTD domain"/>
    <property type="match status" value="1"/>
</dbReference>
<evidence type="ECO:0000259" key="1">
    <source>
        <dbReference type="Pfam" id="PF12733"/>
    </source>
</evidence>
<feature type="domain" description="MBG" evidence="2">
    <location>
        <begin position="1176"/>
        <end position="1251"/>
    </location>
</feature>
<dbReference type="InterPro" id="IPR041286">
    <property type="entry name" value="MBG_2"/>
</dbReference>
<dbReference type="Gene3D" id="3.30.160.710">
    <property type="match status" value="1"/>
</dbReference>
<keyword evidence="4" id="KW-1185">Reference proteome</keyword>
<feature type="domain" description="MBG" evidence="2">
    <location>
        <begin position="620"/>
        <end position="691"/>
    </location>
</feature>
<feature type="domain" description="Cadherin-like beta-sandwich-like" evidence="1">
    <location>
        <begin position="1678"/>
        <end position="1748"/>
    </location>
</feature>
<dbReference type="InterPro" id="IPR025883">
    <property type="entry name" value="Cadherin-like_domain"/>
</dbReference>
<feature type="domain" description="Cadherin-like beta-sandwich-like" evidence="1">
    <location>
        <begin position="2081"/>
        <end position="2158"/>
    </location>
</feature>
<proteinExistence type="predicted"/>
<evidence type="ECO:0000313" key="3">
    <source>
        <dbReference type="EMBL" id="AYL96136.1"/>
    </source>
</evidence>
<gene>
    <name evidence="3" type="ORF">HYN43_012915</name>
</gene>
<feature type="domain" description="Cadherin-like beta-sandwich-like" evidence="1">
    <location>
        <begin position="1475"/>
        <end position="1551"/>
    </location>
</feature>
<evidence type="ECO:0000259" key="2">
    <source>
        <dbReference type="Pfam" id="PF18676"/>
    </source>
</evidence>
<dbReference type="EMBL" id="CP032869">
    <property type="protein sequence ID" value="AYL96136.1"/>
    <property type="molecule type" value="Genomic_DNA"/>
</dbReference>
<feature type="domain" description="Cadherin-like beta-sandwich-like" evidence="1">
    <location>
        <begin position="1577"/>
        <end position="1652"/>
    </location>
</feature>
<feature type="domain" description="MBG" evidence="2">
    <location>
        <begin position="784"/>
        <end position="864"/>
    </location>
</feature>
<dbReference type="Pfam" id="PF13585">
    <property type="entry name" value="CHU_C"/>
    <property type="match status" value="1"/>
</dbReference>
<dbReference type="RefSeq" id="WP_119409740.1">
    <property type="nucleotide sequence ID" value="NZ_CP032869.1"/>
</dbReference>
<sequence>MLKHLLLLKKHFSKLPGLGVAFVLMLMLLGLAGSSQAQVYYLTNDATSGSSSGTDGISRMGYDGASATALGSGFTNSPALLQVDLPNNRAFVYEAFSSSPPTNLAIKVVNLTSGAVITTIPLALTGRIQSIKYDPINDYIYYVVQDATPTSASTTNDALIRVKPDGTGSTTLITGFCTNPSFLALDIAHNRVFVYQNLFSDHSFKVLTLSGNTASLTATLPTATVPAPMVGVDCEYDAATDYIYFLTSDNAAGTTATANDALYKMHSDGTGQTTVKASVIPSVQYQLALDAGNNRAFLIDNSSSEKAIYSVSLADGTTTKVKTVFGVTSSLITGIWVPARAILSTTAASNISSTTVTLGGNITRSDVSVTERGVVYSSSNTTPTTADSKVTGGTGTGSFTVNTSGLSPVTTYYVRAYAISGAGTSYGSVQTFTTLSNDASLSALTTSSGSLSPSFSGSTTAYNVSVSNATTSITVTPTRNNANATIKVNGTAVTSGTASGSISLNVGDNTITVVGLAQDGITTRTYTLTVNRAKFTQVITFAALPSKTYGNADFAPGATVNSSLTVSYSSDNTAVATIVGGQIHVVSAGTANITASQAGDANNLAAANVTQSLTVSKAAVTVTANAASKTYGDADPSLTYGITTGALVGSDTFSGSLSRAAGTDAGTYAITQGSLALSANYTLSFVGANLTVNKRPITIAPVPASKVYGDADPGAYPYNIAGSGLAGSDGMSGSFTRAAGEIPGTYALALGTKHPINSTTGVDQSNNYTLTFTPEYLTISKRAITLKPQPATKVYGSADPAFPYQFVVGSVAPGEGMTGSFGRAAGEDVGTYALTLGTKGPVNASTGVSTADYYTISFVSDNLTITKKTINVTANLASKVYGDADPTLPYTADALSFGDTFTGALTRAAGESVGTYAISQGTLALNAGNYTLNFTGSTFTISKKVISVTANAATKAYGDADPAFTYTADALVGSDSFSGSLTRSPGEIPGNYAINQGSLALSNNYTISYTSADLTIGKRSITVNANLINKQYGDADPALTYTLTGSLVTGDAFSGSLSRQAGESTGSYVIQKGTLTAGAYYDITFNENDFVIAKRNVTVNINSASKYYGDPDPDFTYTIVSGSLLPGDHFTGALTRAAGETGVQNYAITRGTLAIDNPDYTLSVTPSVLAINQAPLTVTVDNKTKKQGEANPVFTFTYSGFKNGEGPADLVSQAQATTTAGTNSPAGTYSIYAGYVASPNYTANYVDGVLTILPVSHDASLSNITLAGLSLSPAFDSATTFYEADAGDANSVTITPTVNEAHATLTINGDVATSGSAKTYSLYGGTNYIQVNVTAEDGTSTNSYLVLVNKNRAVDANLTALSIGGNAVPGFDPNVTTYALSVPYSTASVTVAAVLSDPHGMVSLNVNGTPVEGGAESPVNLIEGDNVIKVKVRAENPSVSKTYTVTVHRAEKVNDASLASLTTSPVSLLVSTSVSGTVVNYTTSVDPAAGSISLIATAKYALSTIKINGVTTPSGAASAPISLTDATTVISTVVTAPDGVTTKTYNITVNKTGSNDALVGLTMDPSSILVSAGVVGNQTTYNTSVAAGTTSVRITPKGRDANVSVKINDVPVANQTQSAPIPLNASGVTPVTVVATAQDGVTVRNYVINVSRNGSNNVNLAGIKFSAPSTTVVTSNDAELARYTVTVGSTVSSITLQPTLQDPNATLYVNGLPQASGAVSDPINLFSDRPTPVNVYVAAQDGVSGKLYIYSFVRSDAQNTTLTLKLDPSSVLIKTGTTANVITYTTSVSADVSSVTITPTAAVTGTSIKVNGSVVNSGSASAPIALNATGTTSIGVVITAADGITTKTNTVIVSKTGSNNASASFRLNVAGVPVVTSSSGSVYNYSVSVDNAVNSVKVIPTTQNAFATTMINGLAVANNTESASIALNASGETIVTAIVTAEDGLTTKTYNIAIKKNGSNDALVGLKTDVNSVLVSTGIAGNQTRLVTSVGADVSSLRLTATGRDPNVTIKMNGVPVLNGVASDPIALNATGVTTVTTEVTAQDGVTVRIFILEISRNGSNNAGLASFKFTPALSLTTVSNTTTAAVSTATVANSVSSVKVTPVAINAGATITVNGSPVNSGVLSDAIALAVGINTVTIAVTAEDGVTTKTYTVNITRDAGGSSFVARNNFDATNEAAALTVHSAVSPNGDGINDVLTIDGINSYPENKLSIINSTGLAVNEIKNYDNSTRVFDGHAQNGTLQKPGTYFYVLEYQDGKETKRKTGYIILKY</sequence>
<feature type="domain" description="Cadherin-like beta-sandwich-like" evidence="1">
    <location>
        <begin position="1881"/>
        <end position="1955"/>
    </location>
</feature>
<dbReference type="InterPro" id="IPR011042">
    <property type="entry name" value="6-blade_b-propeller_TolB-like"/>
</dbReference>
<feature type="domain" description="Cadherin-like beta-sandwich-like" evidence="1">
    <location>
        <begin position="1780"/>
        <end position="1853"/>
    </location>
</feature>
<evidence type="ECO:0008006" key="5">
    <source>
        <dbReference type="Google" id="ProtNLM"/>
    </source>
</evidence>
<evidence type="ECO:0000313" key="4">
    <source>
        <dbReference type="Proteomes" id="UP000270046"/>
    </source>
</evidence>
<feature type="domain" description="MBG" evidence="2">
    <location>
        <begin position="1097"/>
        <end position="1169"/>
    </location>
</feature>
<reference evidence="3 4" key="1">
    <citation type="submission" date="2018-10" db="EMBL/GenBank/DDBJ databases">
        <title>Genome sequencing of Mucilaginibacter sp. HYN0043.</title>
        <authorList>
            <person name="Kim M."/>
            <person name="Yi H."/>
        </authorList>
    </citation>
    <scope>NUCLEOTIDE SEQUENCE [LARGE SCALE GENOMIC DNA]</scope>
    <source>
        <strain evidence="3 4">HYN0043</strain>
    </source>
</reference>
<dbReference type="Proteomes" id="UP000270046">
    <property type="component" value="Chromosome"/>
</dbReference>
<dbReference type="Pfam" id="PF18676">
    <property type="entry name" value="MBG_2"/>
    <property type="match status" value="8"/>
</dbReference>
<feature type="domain" description="MBG" evidence="2">
    <location>
        <begin position="946"/>
        <end position="1015"/>
    </location>
</feature>
<protein>
    <recommendedName>
        <fullName evidence="5">Fibronectin type-III domain-containing protein</fullName>
    </recommendedName>
</protein>
<feature type="domain" description="MBG" evidence="2">
    <location>
        <begin position="697"/>
        <end position="778"/>
    </location>
</feature>
<feature type="domain" description="MBG" evidence="2">
    <location>
        <begin position="870"/>
        <end position="940"/>
    </location>
</feature>
<dbReference type="OrthoDB" id="355609at2"/>
<feature type="domain" description="Cadherin-like beta-sandwich-like" evidence="1">
    <location>
        <begin position="1358"/>
        <end position="1449"/>
    </location>
</feature>
<name>A0A494VLI7_9SPHI</name>
<feature type="domain" description="MBG" evidence="2">
    <location>
        <begin position="1021"/>
        <end position="1090"/>
    </location>
</feature>